<comment type="caution">
    <text evidence="7">The sequence shown here is derived from an EMBL/GenBank/DDBJ whole genome shotgun (WGS) entry which is preliminary data.</text>
</comment>
<keyword evidence="4" id="KW-0472">Membrane</keyword>
<keyword evidence="3" id="KW-1133">Transmembrane helix</keyword>
<protein>
    <recommendedName>
        <fullName evidence="6">DUF1232 domain-containing protein</fullName>
    </recommendedName>
</protein>
<feature type="domain" description="DUF1232" evidence="6">
    <location>
        <begin position="19"/>
        <end position="54"/>
    </location>
</feature>
<evidence type="ECO:0000313" key="7">
    <source>
        <dbReference type="EMBL" id="GGM42582.1"/>
    </source>
</evidence>
<feature type="compositionally biased region" description="Low complexity" evidence="5">
    <location>
        <begin position="73"/>
        <end position="84"/>
    </location>
</feature>
<reference evidence="7" key="1">
    <citation type="journal article" date="2014" name="Int. J. Syst. Evol. Microbiol.">
        <title>Complete genome sequence of Corynebacterium casei LMG S-19264T (=DSM 44701T), isolated from a smear-ripened cheese.</title>
        <authorList>
            <consortium name="US DOE Joint Genome Institute (JGI-PGF)"/>
            <person name="Walter F."/>
            <person name="Albersmeier A."/>
            <person name="Kalinowski J."/>
            <person name="Ruckert C."/>
        </authorList>
    </citation>
    <scope>NUCLEOTIDE SEQUENCE</scope>
    <source>
        <strain evidence="7">JCM 3051</strain>
    </source>
</reference>
<keyword evidence="2" id="KW-0812">Transmembrane</keyword>
<dbReference type="EMBL" id="BMPT01000025">
    <property type="protein sequence ID" value="GGM42582.1"/>
    <property type="molecule type" value="Genomic_DNA"/>
</dbReference>
<organism evidence="7 8">
    <name type="scientific">Promicromonospora citrea</name>
    <dbReference type="NCBI Taxonomy" id="43677"/>
    <lineage>
        <taxon>Bacteria</taxon>
        <taxon>Bacillati</taxon>
        <taxon>Actinomycetota</taxon>
        <taxon>Actinomycetes</taxon>
        <taxon>Micrococcales</taxon>
        <taxon>Promicromonosporaceae</taxon>
        <taxon>Promicromonospora</taxon>
    </lineage>
</organism>
<dbReference type="GO" id="GO:0012505">
    <property type="term" value="C:endomembrane system"/>
    <property type="evidence" value="ECO:0007669"/>
    <property type="project" value="UniProtKB-SubCell"/>
</dbReference>
<gene>
    <name evidence="7" type="ORF">GCM10010102_42640</name>
</gene>
<accession>A0A8H9GPW5</accession>
<evidence type="ECO:0000256" key="4">
    <source>
        <dbReference type="ARBA" id="ARBA00023136"/>
    </source>
</evidence>
<dbReference type="RefSeq" id="WP_171108927.1">
    <property type="nucleotide sequence ID" value="NZ_BMPT01000025.1"/>
</dbReference>
<dbReference type="Proteomes" id="UP000655589">
    <property type="component" value="Unassembled WGS sequence"/>
</dbReference>
<evidence type="ECO:0000313" key="8">
    <source>
        <dbReference type="Proteomes" id="UP000655589"/>
    </source>
</evidence>
<feature type="region of interest" description="Disordered" evidence="5">
    <location>
        <begin position="71"/>
        <end position="137"/>
    </location>
</feature>
<keyword evidence="8" id="KW-1185">Reference proteome</keyword>
<evidence type="ECO:0000256" key="2">
    <source>
        <dbReference type="ARBA" id="ARBA00022692"/>
    </source>
</evidence>
<reference evidence="7" key="2">
    <citation type="submission" date="2020-09" db="EMBL/GenBank/DDBJ databases">
        <authorList>
            <person name="Sun Q."/>
            <person name="Ohkuma M."/>
        </authorList>
    </citation>
    <scope>NUCLEOTIDE SEQUENCE</scope>
    <source>
        <strain evidence="7">JCM 3051</strain>
    </source>
</reference>
<proteinExistence type="predicted"/>
<evidence type="ECO:0000256" key="3">
    <source>
        <dbReference type="ARBA" id="ARBA00022989"/>
    </source>
</evidence>
<dbReference type="Pfam" id="PF06803">
    <property type="entry name" value="DUF1232"/>
    <property type="match status" value="1"/>
</dbReference>
<evidence type="ECO:0000259" key="6">
    <source>
        <dbReference type="Pfam" id="PF06803"/>
    </source>
</evidence>
<feature type="compositionally biased region" description="Low complexity" evidence="5">
    <location>
        <begin position="92"/>
        <end position="105"/>
    </location>
</feature>
<dbReference type="InterPro" id="IPR010652">
    <property type="entry name" value="DUF1232"/>
</dbReference>
<name>A0A8H9GPW5_9MICO</name>
<sequence>MGEDNKRGRDPRKFTWQEILTFIAGAGYVASPIDLLSEGVLGPLGLGDDAIAIVVAGVTLYKALKRFREHRATPGAAGSARSGSTGSGSTGTPGASSTAGPSGAAGATGGPAPEPAPGKGKIIPGTAEDVTDRRPRR</sequence>
<comment type="subcellular location">
    <subcellularLocation>
        <location evidence="1">Endomembrane system</location>
        <topology evidence="1">Multi-pass membrane protein</topology>
    </subcellularLocation>
</comment>
<evidence type="ECO:0000256" key="5">
    <source>
        <dbReference type="SAM" id="MobiDB-lite"/>
    </source>
</evidence>
<dbReference type="AlphaFoldDB" id="A0A8H9GPW5"/>
<evidence type="ECO:0000256" key="1">
    <source>
        <dbReference type="ARBA" id="ARBA00004127"/>
    </source>
</evidence>